<keyword evidence="4" id="KW-1185">Reference proteome</keyword>
<evidence type="ECO:0000256" key="1">
    <source>
        <dbReference type="ARBA" id="ARBA00022801"/>
    </source>
</evidence>
<protein>
    <recommendedName>
        <fullName evidence="2">PPM-type phosphatase domain-containing protein</fullName>
    </recommendedName>
</protein>
<dbReference type="PROSITE" id="PS51746">
    <property type="entry name" value="PPM_2"/>
    <property type="match status" value="1"/>
</dbReference>
<dbReference type="Pfam" id="PF13185">
    <property type="entry name" value="GAF_2"/>
    <property type="match status" value="1"/>
</dbReference>
<dbReference type="SUPFAM" id="SSF81606">
    <property type="entry name" value="PP2C-like"/>
    <property type="match status" value="1"/>
</dbReference>
<evidence type="ECO:0000313" key="4">
    <source>
        <dbReference type="Proteomes" id="UP000247476"/>
    </source>
</evidence>
<dbReference type="PANTHER" id="PTHR43156:SF2">
    <property type="entry name" value="STAGE II SPORULATION PROTEIN E"/>
    <property type="match status" value="1"/>
</dbReference>
<keyword evidence="1" id="KW-0378">Hydrolase</keyword>
<dbReference type="SMART" id="SM00065">
    <property type="entry name" value="GAF"/>
    <property type="match status" value="1"/>
</dbReference>
<dbReference type="InterPro" id="IPR052016">
    <property type="entry name" value="Bact_Sigma-Reg"/>
</dbReference>
<dbReference type="AlphaFoldDB" id="A0A2V5K766"/>
<dbReference type="EMBL" id="QJVJ01000004">
    <property type="protein sequence ID" value="PYI55168.1"/>
    <property type="molecule type" value="Genomic_DNA"/>
</dbReference>
<dbReference type="Proteomes" id="UP000247476">
    <property type="component" value="Unassembled WGS sequence"/>
</dbReference>
<reference evidence="3 4" key="1">
    <citation type="submission" date="2018-05" db="EMBL/GenBank/DDBJ databases">
        <title>Paenibacillus flagellatus sp. nov., isolated from selenium mineral soil.</title>
        <authorList>
            <person name="Dai X."/>
        </authorList>
    </citation>
    <scope>NUCLEOTIDE SEQUENCE [LARGE SCALE GENOMIC DNA]</scope>
    <source>
        <strain evidence="3 4">DXL2</strain>
    </source>
</reference>
<dbReference type="InterPro" id="IPR029016">
    <property type="entry name" value="GAF-like_dom_sf"/>
</dbReference>
<dbReference type="InterPro" id="IPR003018">
    <property type="entry name" value="GAF"/>
</dbReference>
<dbReference type="InterPro" id="IPR036457">
    <property type="entry name" value="PPM-type-like_dom_sf"/>
</dbReference>
<organism evidence="3 4">
    <name type="scientific">Paenibacillus flagellatus</name>
    <dbReference type="NCBI Taxonomy" id="2211139"/>
    <lineage>
        <taxon>Bacteria</taxon>
        <taxon>Bacillati</taxon>
        <taxon>Bacillota</taxon>
        <taxon>Bacilli</taxon>
        <taxon>Bacillales</taxon>
        <taxon>Paenibacillaceae</taxon>
        <taxon>Paenibacillus</taxon>
    </lineage>
</organism>
<proteinExistence type="predicted"/>
<evidence type="ECO:0000313" key="3">
    <source>
        <dbReference type="EMBL" id="PYI55168.1"/>
    </source>
</evidence>
<evidence type="ECO:0000259" key="2">
    <source>
        <dbReference type="PROSITE" id="PS51746"/>
    </source>
</evidence>
<comment type="caution">
    <text evidence="3">The sequence shown here is derived from an EMBL/GenBank/DDBJ whole genome shotgun (WGS) entry which is preliminary data.</text>
</comment>
<dbReference type="InterPro" id="IPR001932">
    <property type="entry name" value="PPM-type_phosphatase-like_dom"/>
</dbReference>
<dbReference type="SUPFAM" id="SSF55781">
    <property type="entry name" value="GAF domain-like"/>
    <property type="match status" value="1"/>
</dbReference>
<feature type="domain" description="PPM-type phosphatase" evidence="2">
    <location>
        <begin position="330"/>
        <end position="544"/>
    </location>
</feature>
<dbReference type="GO" id="GO:0016791">
    <property type="term" value="F:phosphatase activity"/>
    <property type="evidence" value="ECO:0007669"/>
    <property type="project" value="TreeGrafter"/>
</dbReference>
<dbReference type="Gene3D" id="3.30.450.40">
    <property type="match status" value="1"/>
</dbReference>
<dbReference type="SMART" id="SM00331">
    <property type="entry name" value="PP2C_SIG"/>
    <property type="match status" value="1"/>
</dbReference>
<sequence>MSRKCSTCPGSAPFSPCALPRTKRCKPSVDDGAPDGRSAWRQRRAWASGSVFGKGGRTMDATTIALAIAAAAGIGGWLWSERRRRASERELKRTMQLFEVSLDMNATIRKQDLLERIMETSARIMHAEASSVILVDPETGELYFELATGSKGDEVREIRLKQGEGIAGWVADNGKPVKIDDAALDERWSSKVASRVDYPTRSLLCVPIFSKGTVIGVLQVLNKRGGRAFTERDVKLLESIAAPTAVSLENAMLYDALEKSMKALKQTVAAKERMESELRIAQRIQMGFLPTKLSRQRTAAALWQEAGDRGAAAEAGVGGDARPEAADRFPAGVHALLRPAREVGGDFYDYFRIGESELFFALGDVSDKGIPAALFMAMTMTLLKGRMAEGMTPGRLLTVVNRELYKDDSTMFATIFCGVLDVATGTLTFSDGGHCTPYVLRRDGAVEPLAGRKNVPLGVMDDTAYADQETALAAGDRIVLYTDGITEAEDESGRQYGSGRLRELLVRLRGEPGAGLPETVVADVDAFAAGALQSDDIAVMVVELDIRKNPSSRPDFVV</sequence>
<dbReference type="PANTHER" id="PTHR43156">
    <property type="entry name" value="STAGE II SPORULATION PROTEIN E-RELATED"/>
    <property type="match status" value="1"/>
</dbReference>
<accession>A0A2V5K766</accession>
<gene>
    <name evidence="3" type="ORF">DLM86_11625</name>
</gene>
<name>A0A2V5K766_9BACL</name>
<dbReference type="Pfam" id="PF07228">
    <property type="entry name" value="SpoIIE"/>
    <property type="match status" value="1"/>
</dbReference>
<dbReference type="Gene3D" id="3.60.40.10">
    <property type="entry name" value="PPM-type phosphatase domain"/>
    <property type="match status" value="1"/>
</dbReference>